<dbReference type="Pfam" id="PF00459">
    <property type="entry name" value="Inositol_P"/>
    <property type="match status" value="1"/>
</dbReference>
<dbReference type="Gene3D" id="3.30.540.10">
    <property type="entry name" value="Fructose-1,6-Bisphosphatase, subunit A, domain 1"/>
    <property type="match status" value="1"/>
</dbReference>
<protein>
    <recommendedName>
        <fullName evidence="4 11">Histidinol-phosphatase</fullName>
        <ecNumber evidence="4 11">3.1.3.15</ecNumber>
    </recommendedName>
</protein>
<comment type="cofactor">
    <cofactor evidence="1 12">
        <name>Mg(2+)</name>
        <dbReference type="ChEBI" id="CHEBI:18420"/>
    </cofactor>
</comment>
<keyword evidence="9" id="KW-0368">Histidine biosynthesis</keyword>
<evidence type="ECO:0000256" key="12">
    <source>
        <dbReference type="PIRSR" id="PIRSR600760-2"/>
    </source>
</evidence>
<feature type="binding site" evidence="12">
    <location>
        <position position="91"/>
    </location>
    <ligand>
        <name>Mg(2+)</name>
        <dbReference type="ChEBI" id="CHEBI:18420"/>
        <label>1</label>
        <note>catalytic</note>
    </ligand>
</feature>
<sequence length="272" mass="29595">MRDPTTMAEGRLELAGFAAILADEARGLSRRWFRTPVAIDTKPDDSPVTVADREVETALRRRIAERFPDHGIFGEEHGRDRTESEIVWVIDPIDGTRSFISGWPVYGTLLAVLERGVPAVGVIDMPVLGERWTGRAGAPTLYTDGGGQEQSCRTRDCRRLADATVYTTSPDAFDEAGLRVFETVSRQARTRRFGGDCYIYGLVASGHIDLVIEAGLQPYDYLAMQPVIEGAGGVITDWEGKPLTMESDGRVVAAATADLHAETIAAIARATA</sequence>
<evidence type="ECO:0000256" key="2">
    <source>
        <dbReference type="ARBA" id="ARBA00004970"/>
    </source>
</evidence>
<keyword evidence="7 13" id="KW-0378">Hydrolase</keyword>
<dbReference type="RefSeq" id="WP_149229654.1">
    <property type="nucleotide sequence ID" value="NZ_JALJXJ010000014.1"/>
</dbReference>
<dbReference type="Gene3D" id="3.40.190.80">
    <property type="match status" value="1"/>
</dbReference>
<evidence type="ECO:0000256" key="11">
    <source>
        <dbReference type="NCBIfam" id="TIGR02067"/>
    </source>
</evidence>
<comment type="pathway">
    <text evidence="2">Amino-acid biosynthesis; L-histidine biosynthesis; L-histidine from 5-phospho-alpha-D-ribose 1-diphosphate: step 8/9.</text>
</comment>
<evidence type="ECO:0000256" key="9">
    <source>
        <dbReference type="ARBA" id="ARBA00023102"/>
    </source>
</evidence>
<organism evidence="13 14">
    <name type="scientific">Azospirillum lipoferum</name>
    <dbReference type="NCBI Taxonomy" id="193"/>
    <lineage>
        <taxon>Bacteria</taxon>
        <taxon>Pseudomonadati</taxon>
        <taxon>Pseudomonadota</taxon>
        <taxon>Alphaproteobacteria</taxon>
        <taxon>Rhodospirillales</taxon>
        <taxon>Azospirillaceae</taxon>
        <taxon>Azospirillum</taxon>
    </lineage>
</organism>
<proteinExistence type="inferred from homology"/>
<comment type="caution">
    <text evidence="13">The sequence shown here is derived from an EMBL/GenBank/DDBJ whole genome shotgun (WGS) entry which is preliminary data.</text>
</comment>
<dbReference type="PRINTS" id="PR00377">
    <property type="entry name" value="IMPHPHTASES"/>
</dbReference>
<dbReference type="InterPro" id="IPR000760">
    <property type="entry name" value="Inositol_monophosphatase-like"/>
</dbReference>
<evidence type="ECO:0000256" key="10">
    <source>
        <dbReference type="ARBA" id="ARBA00049158"/>
    </source>
</evidence>
<keyword evidence="5" id="KW-0028">Amino-acid biosynthesis</keyword>
<feature type="binding site" evidence="12">
    <location>
        <position position="93"/>
    </location>
    <ligand>
        <name>Mg(2+)</name>
        <dbReference type="ChEBI" id="CHEBI:18420"/>
        <label>2</label>
    </ligand>
</feature>
<keyword evidence="14" id="KW-1185">Reference proteome</keyword>
<evidence type="ECO:0000313" key="14">
    <source>
        <dbReference type="Proteomes" id="UP000324927"/>
    </source>
</evidence>
<evidence type="ECO:0000256" key="1">
    <source>
        <dbReference type="ARBA" id="ARBA00001946"/>
    </source>
</evidence>
<dbReference type="SUPFAM" id="SSF56655">
    <property type="entry name" value="Carbohydrate phosphatase"/>
    <property type="match status" value="1"/>
</dbReference>
<dbReference type="PROSITE" id="PS00629">
    <property type="entry name" value="IMP_1"/>
    <property type="match status" value="1"/>
</dbReference>
<evidence type="ECO:0000256" key="4">
    <source>
        <dbReference type="ARBA" id="ARBA00013085"/>
    </source>
</evidence>
<dbReference type="GO" id="GO:0046872">
    <property type="term" value="F:metal ion binding"/>
    <property type="evidence" value="ECO:0007669"/>
    <property type="project" value="UniProtKB-KW"/>
</dbReference>
<feature type="binding site" evidence="12">
    <location>
        <position position="75"/>
    </location>
    <ligand>
        <name>Mg(2+)</name>
        <dbReference type="ChEBI" id="CHEBI:18420"/>
        <label>1</label>
        <note>catalytic</note>
    </ligand>
</feature>
<dbReference type="CDD" id="cd01641">
    <property type="entry name" value="Bacterial_IMPase_like_1"/>
    <property type="match status" value="1"/>
</dbReference>
<dbReference type="InterPro" id="IPR011809">
    <property type="entry name" value="His_9_proposed"/>
</dbReference>
<keyword evidence="6 12" id="KW-0479">Metal-binding</keyword>
<dbReference type="GO" id="GO:0000105">
    <property type="term" value="P:L-histidine biosynthetic process"/>
    <property type="evidence" value="ECO:0007669"/>
    <property type="project" value="UniProtKB-UniRule"/>
</dbReference>
<evidence type="ECO:0000256" key="7">
    <source>
        <dbReference type="ARBA" id="ARBA00022801"/>
    </source>
</evidence>
<name>A0A5A9GUG9_AZOLI</name>
<dbReference type="PANTHER" id="PTHR43200">
    <property type="entry name" value="PHOSPHATASE"/>
    <property type="match status" value="1"/>
</dbReference>
<evidence type="ECO:0000256" key="8">
    <source>
        <dbReference type="ARBA" id="ARBA00022842"/>
    </source>
</evidence>
<dbReference type="UniPathway" id="UPA00031">
    <property type="reaction ID" value="UER00013"/>
</dbReference>
<gene>
    <name evidence="13" type="primary">hisN</name>
    <name evidence="13" type="ORF">FZ942_02815</name>
</gene>
<dbReference type="NCBIfam" id="TIGR02067">
    <property type="entry name" value="his_9_HisN"/>
    <property type="match status" value="1"/>
</dbReference>
<keyword evidence="8 12" id="KW-0460">Magnesium</keyword>
<evidence type="ECO:0000256" key="5">
    <source>
        <dbReference type="ARBA" id="ARBA00022605"/>
    </source>
</evidence>
<feature type="binding site" evidence="12">
    <location>
        <position position="94"/>
    </location>
    <ligand>
        <name>Mg(2+)</name>
        <dbReference type="ChEBI" id="CHEBI:18420"/>
        <label>1</label>
        <note>catalytic</note>
    </ligand>
</feature>
<evidence type="ECO:0000256" key="6">
    <source>
        <dbReference type="ARBA" id="ARBA00022723"/>
    </source>
</evidence>
<dbReference type="InterPro" id="IPR020583">
    <property type="entry name" value="Inositol_monoP_metal-BS"/>
</dbReference>
<comment type="similarity">
    <text evidence="3">Belongs to the inositol monophosphatase superfamily.</text>
</comment>
<reference evidence="13 14" key="1">
    <citation type="submission" date="2019-08" db="EMBL/GenBank/DDBJ databases">
        <authorList>
            <person name="Grouzdev D."/>
            <person name="Tikhonova E."/>
            <person name="Kravchenko I."/>
        </authorList>
    </citation>
    <scope>NUCLEOTIDE SEQUENCE [LARGE SCALE GENOMIC DNA]</scope>
    <source>
        <strain evidence="13 14">59b</strain>
    </source>
</reference>
<evidence type="ECO:0000313" key="13">
    <source>
        <dbReference type="EMBL" id="KAA0598046.1"/>
    </source>
</evidence>
<dbReference type="EC" id="3.1.3.15" evidence="4 11"/>
<feature type="binding site" evidence="12">
    <location>
        <position position="220"/>
    </location>
    <ligand>
        <name>Mg(2+)</name>
        <dbReference type="ChEBI" id="CHEBI:18420"/>
        <label>2</label>
    </ligand>
</feature>
<dbReference type="EMBL" id="VTTN01000001">
    <property type="protein sequence ID" value="KAA0598046.1"/>
    <property type="molecule type" value="Genomic_DNA"/>
</dbReference>
<dbReference type="PANTHER" id="PTHR43200:SF6">
    <property type="entry name" value="3'(2'),5'-BISPHOSPHATE NUCLEOTIDASE"/>
    <property type="match status" value="1"/>
</dbReference>
<dbReference type="OrthoDB" id="9785695at2"/>
<evidence type="ECO:0000256" key="3">
    <source>
        <dbReference type="ARBA" id="ARBA00009759"/>
    </source>
</evidence>
<dbReference type="InterPro" id="IPR051090">
    <property type="entry name" value="Inositol_monoP_superfamily"/>
</dbReference>
<dbReference type="AlphaFoldDB" id="A0A5A9GUG9"/>
<dbReference type="Proteomes" id="UP000324927">
    <property type="component" value="Unassembled WGS sequence"/>
</dbReference>
<dbReference type="GO" id="GO:0004401">
    <property type="term" value="F:histidinol-phosphatase activity"/>
    <property type="evidence" value="ECO:0007669"/>
    <property type="project" value="UniProtKB-UniRule"/>
</dbReference>
<comment type="catalytic activity">
    <reaction evidence="10">
        <text>L-histidinol phosphate + H2O = L-histidinol + phosphate</text>
        <dbReference type="Rhea" id="RHEA:14465"/>
        <dbReference type="ChEBI" id="CHEBI:15377"/>
        <dbReference type="ChEBI" id="CHEBI:43474"/>
        <dbReference type="ChEBI" id="CHEBI:57699"/>
        <dbReference type="ChEBI" id="CHEBI:57980"/>
        <dbReference type="EC" id="3.1.3.15"/>
    </reaction>
</comment>
<accession>A0A5A9GUG9</accession>